<reference evidence="2" key="1">
    <citation type="submission" date="2005-04" db="EMBL/GenBank/DDBJ databases">
        <authorList>
            <person name="Town C.D."/>
        </authorList>
    </citation>
    <scope>NUCLEOTIDE SEQUENCE</scope>
</reference>
<sequence length="58" mass="6961">MIFRRKLHSARAYVHRLPWRGMILASRAMKFIARHTSQNPSPRELHVVTRHTEQHYSP</sequence>
<evidence type="ECO:0000256" key="1">
    <source>
        <dbReference type="SAM" id="MobiDB-lite"/>
    </source>
</evidence>
<feature type="region of interest" description="Disordered" evidence="1">
    <location>
        <begin position="35"/>
        <end position="58"/>
    </location>
</feature>
<reference evidence="2" key="2">
    <citation type="submission" date="2007-03" db="EMBL/GenBank/DDBJ databases">
        <authorList>
            <consortium name="The International Medicago Genome Annotation Group"/>
        </authorList>
    </citation>
    <scope>NUCLEOTIDE SEQUENCE</scope>
</reference>
<dbReference type="AlphaFoldDB" id="A2Q4N5"/>
<proteinExistence type="predicted"/>
<dbReference type="EMBL" id="AC157506">
    <property type="protein sequence ID" value="ABN08585.1"/>
    <property type="molecule type" value="Genomic_DNA"/>
</dbReference>
<accession>A2Q4N5</accession>
<organism evidence="2">
    <name type="scientific">Medicago truncatula</name>
    <name type="common">Barrel medic</name>
    <name type="synonym">Medicago tribuloides</name>
    <dbReference type="NCBI Taxonomy" id="3880"/>
    <lineage>
        <taxon>Eukaryota</taxon>
        <taxon>Viridiplantae</taxon>
        <taxon>Streptophyta</taxon>
        <taxon>Embryophyta</taxon>
        <taxon>Tracheophyta</taxon>
        <taxon>Spermatophyta</taxon>
        <taxon>Magnoliopsida</taxon>
        <taxon>eudicotyledons</taxon>
        <taxon>Gunneridae</taxon>
        <taxon>Pentapetalae</taxon>
        <taxon>rosids</taxon>
        <taxon>fabids</taxon>
        <taxon>Fabales</taxon>
        <taxon>Fabaceae</taxon>
        <taxon>Papilionoideae</taxon>
        <taxon>50 kb inversion clade</taxon>
        <taxon>NPAAA clade</taxon>
        <taxon>Hologalegina</taxon>
        <taxon>IRL clade</taxon>
        <taxon>Trifolieae</taxon>
        <taxon>Medicago</taxon>
    </lineage>
</organism>
<gene>
    <name evidence="2" type="ORF">MtrDRAFT_AC157506g47v2</name>
</gene>
<name>A2Q4N5_MEDTR</name>
<feature type="compositionally biased region" description="Basic and acidic residues" evidence="1">
    <location>
        <begin position="43"/>
        <end position="58"/>
    </location>
</feature>
<evidence type="ECO:0000313" key="2">
    <source>
        <dbReference type="EMBL" id="ABN08585.1"/>
    </source>
</evidence>
<protein>
    <submittedName>
        <fullName evidence="2">Uncharacterized protein</fullName>
    </submittedName>
</protein>